<feature type="compositionally biased region" description="Basic residues" evidence="13">
    <location>
        <begin position="157"/>
        <end position="168"/>
    </location>
</feature>
<evidence type="ECO:0000313" key="15">
    <source>
        <dbReference type="EMBL" id="TDD86178.1"/>
    </source>
</evidence>
<evidence type="ECO:0000256" key="4">
    <source>
        <dbReference type="ARBA" id="ARBA00022679"/>
    </source>
</evidence>
<sequence>MPDDHALRGNAHRRPPAGGGTAGRRRRHLAGRRPRREVGPRPLPRPVPARRAARRQHRGGNAGNRVHLVPADRDLRRRAPGAHRIAAGSGHPSPGHVPHLARLPDGCVAVLHGGLRTRRGPGGAVAAGQARGGRRHQPVRSHHHPPPRRGPGPPGVAHRRDRRARRAGAARGQVHRGPDRRAQPRKADPVITDVHLLVNPRSGQGRTAAVALRALRHLRASGASATVLVGRDEADSLALARRAVAAGTGALVACGGDGVVNTALQAVAGTDTPFGVIPAGTGNDHARMLGVPRHDPVSAAQVVLDGVVRPIDLGRVGDRWFGTAFAGGFDALVTERTNRMKWPRGKLRYNLATLVELARLRPLDYVLELDGREVSTQAILVAVGNGQTYGGGMRICPDAVPDDGLFDVTVIGPARRDQIVRLLPTLYPGTHVQHSQVTTYRASRVHLSTPGVTGYADGERFAELPVTCECVPLAAKSLVPS</sequence>
<feature type="compositionally biased region" description="Basic residues" evidence="13">
    <location>
        <begin position="132"/>
        <end position="147"/>
    </location>
</feature>
<dbReference type="GO" id="GO:0046872">
    <property type="term" value="F:metal ion binding"/>
    <property type="evidence" value="ECO:0007669"/>
    <property type="project" value="UniProtKB-KW"/>
</dbReference>
<evidence type="ECO:0000256" key="6">
    <source>
        <dbReference type="ARBA" id="ARBA00022741"/>
    </source>
</evidence>
<evidence type="ECO:0000256" key="13">
    <source>
        <dbReference type="SAM" id="MobiDB-lite"/>
    </source>
</evidence>
<dbReference type="GO" id="GO:0004143">
    <property type="term" value="F:ATP-dependent diacylglycerol kinase activity"/>
    <property type="evidence" value="ECO:0007669"/>
    <property type="project" value="TreeGrafter"/>
</dbReference>
<dbReference type="InterPro" id="IPR001206">
    <property type="entry name" value="Diacylglycerol_kinase_cat_dom"/>
</dbReference>
<dbReference type="NCBIfam" id="NF008882">
    <property type="entry name" value="PRK11914.1"/>
    <property type="match status" value="1"/>
</dbReference>
<protein>
    <submittedName>
        <fullName evidence="15">Diacylglycerol kinase</fullName>
    </submittedName>
</protein>
<evidence type="ECO:0000259" key="14">
    <source>
        <dbReference type="PROSITE" id="PS50146"/>
    </source>
</evidence>
<feature type="region of interest" description="Disordered" evidence="13">
    <location>
        <begin position="1"/>
        <end position="73"/>
    </location>
</feature>
<dbReference type="InterPro" id="IPR050187">
    <property type="entry name" value="Lipid_Phosphate_FormReg"/>
</dbReference>
<feature type="region of interest" description="Disordered" evidence="13">
    <location>
        <begin position="118"/>
        <end position="186"/>
    </location>
</feature>
<dbReference type="Pfam" id="PF00781">
    <property type="entry name" value="DAGK_cat"/>
    <property type="match status" value="1"/>
</dbReference>
<dbReference type="GO" id="GO:0005886">
    <property type="term" value="C:plasma membrane"/>
    <property type="evidence" value="ECO:0007669"/>
    <property type="project" value="TreeGrafter"/>
</dbReference>
<dbReference type="InterPro" id="IPR005218">
    <property type="entry name" value="Diacylglycerol/lipid_kinase"/>
</dbReference>
<evidence type="ECO:0000256" key="1">
    <source>
        <dbReference type="ARBA" id="ARBA00001946"/>
    </source>
</evidence>
<evidence type="ECO:0000256" key="5">
    <source>
        <dbReference type="ARBA" id="ARBA00022723"/>
    </source>
</evidence>
<feature type="compositionally biased region" description="Basic and acidic residues" evidence="13">
    <location>
        <begin position="176"/>
        <end position="186"/>
    </location>
</feature>
<evidence type="ECO:0000256" key="12">
    <source>
        <dbReference type="ARBA" id="ARBA00023264"/>
    </source>
</evidence>
<dbReference type="PROSITE" id="PS50146">
    <property type="entry name" value="DAGK"/>
    <property type="match status" value="1"/>
</dbReference>
<dbReference type="SUPFAM" id="SSF111331">
    <property type="entry name" value="NAD kinase/diacylglycerol kinase-like"/>
    <property type="match status" value="1"/>
</dbReference>
<evidence type="ECO:0000313" key="16">
    <source>
        <dbReference type="Proteomes" id="UP000294723"/>
    </source>
</evidence>
<comment type="similarity">
    <text evidence="2">Belongs to the diacylglycerol/lipid kinase family.</text>
</comment>
<dbReference type="InterPro" id="IPR017438">
    <property type="entry name" value="ATP-NAD_kinase_N"/>
</dbReference>
<evidence type="ECO:0000256" key="8">
    <source>
        <dbReference type="ARBA" id="ARBA00022840"/>
    </source>
</evidence>
<organism evidence="15 16">
    <name type="scientific">Saccharopolyspora karakumensis</name>
    <dbReference type="NCBI Taxonomy" id="2530386"/>
    <lineage>
        <taxon>Bacteria</taxon>
        <taxon>Bacillati</taxon>
        <taxon>Actinomycetota</taxon>
        <taxon>Actinomycetes</taxon>
        <taxon>Pseudonocardiales</taxon>
        <taxon>Pseudonocardiaceae</taxon>
        <taxon>Saccharopolyspora</taxon>
    </lineage>
</organism>
<comment type="cofactor">
    <cofactor evidence="1">
        <name>Mg(2+)</name>
        <dbReference type="ChEBI" id="CHEBI:18420"/>
    </cofactor>
</comment>
<dbReference type="EMBL" id="SMLA01000031">
    <property type="protein sequence ID" value="TDD86178.1"/>
    <property type="molecule type" value="Genomic_DNA"/>
</dbReference>
<keyword evidence="16" id="KW-1185">Reference proteome</keyword>
<evidence type="ECO:0000256" key="3">
    <source>
        <dbReference type="ARBA" id="ARBA00022516"/>
    </source>
</evidence>
<comment type="caution">
    <text evidence="15">The sequence shown here is derived from an EMBL/GenBank/DDBJ whole genome shotgun (WGS) entry which is preliminary data.</text>
</comment>
<keyword evidence="6" id="KW-0547">Nucleotide-binding</keyword>
<reference evidence="15 16" key="1">
    <citation type="submission" date="2019-03" db="EMBL/GenBank/DDBJ databases">
        <title>Draft genome sequences of novel Actinobacteria.</title>
        <authorList>
            <person name="Sahin N."/>
            <person name="Ay H."/>
            <person name="Saygin H."/>
        </authorList>
    </citation>
    <scope>NUCLEOTIDE SEQUENCE [LARGE SCALE GENOMIC DNA]</scope>
    <source>
        <strain evidence="15 16">5K548</strain>
    </source>
</reference>
<evidence type="ECO:0000256" key="9">
    <source>
        <dbReference type="ARBA" id="ARBA00022842"/>
    </source>
</evidence>
<keyword evidence="3" id="KW-0444">Lipid biosynthesis</keyword>
<accession>A0A4R5BHQ9</accession>
<dbReference type="AlphaFoldDB" id="A0A4R5BHQ9"/>
<evidence type="ECO:0000256" key="7">
    <source>
        <dbReference type="ARBA" id="ARBA00022777"/>
    </source>
</evidence>
<keyword evidence="10" id="KW-0443">Lipid metabolism</keyword>
<keyword evidence="9" id="KW-0460">Magnesium</keyword>
<keyword evidence="12" id="KW-1208">Phospholipid metabolism</keyword>
<dbReference type="Gene3D" id="3.40.50.10330">
    <property type="entry name" value="Probable inorganic polyphosphate/atp-NAD kinase, domain 1"/>
    <property type="match status" value="1"/>
</dbReference>
<dbReference type="GO" id="GO:0005524">
    <property type="term" value="F:ATP binding"/>
    <property type="evidence" value="ECO:0007669"/>
    <property type="project" value="UniProtKB-KW"/>
</dbReference>
<evidence type="ECO:0000256" key="11">
    <source>
        <dbReference type="ARBA" id="ARBA00023209"/>
    </source>
</evidence>
<dbReference type="PANTHER" id="PTHR12358:SF106">
    <property type="entry name" value="LIPID KINASE YEGS"/>
    <property type="match status" value="1"/>
</dbReference>
<keyword evidence="8" id="KW-0067">ATP-binding</keyword>
<dbReference type="Pfam" id="PF19279">
    <property type="entry name" value="YegS_C"/>
    <property type="match status" value="1"/>
</dbReference>
<name>A0A4R5BHQ9_9PSEU</name>
<dbReference type="PANTHER" id="PTHR12358">
    <property type="entry name" value="SPHINGOSINE KINASE"/>
    <property type="match status" value="1"/>
</dbReference>
<keyword evidence="5" id="KW-0479">Metal-binding</keyword>
<dbReference type="InterPro" id="IPR016064">
    <property type="entry name" value="NAD/diacylglycerol_kinase_sf"/>
</dbReference>
<feature type="compositionally biased region" description="Basic residues" evidence="13">
    <location>
        <begin position="23"/>
        <end position="35"/>
    </location>
</feature>
<dbReference type="NCBIfam" id="TIGR00147">
    <property type="entry name" value="YegS/Rv2252/BmrU family lipid kinase"/>
    <property type="match status" value="1"/>
</dbReference>
<evidence type="ECO:0000256" key="2">
    <source>
        <dbReference type="ARBA" id="ARBA00005983"/>
    </source>
</evidence>
<gene>
    <name evidence="15" type="ORF">E1202_19715</name>
</gene>
<dbReference type="GO" id="GO:0008654">
    <property type="term" value="P:phospholipid biosynthetic process"/>
    <property type="evidence" value="ECO:0007669"/>
    <property type="project" value="UniProtKB-KW"/>
</dbReference>
<evidence type="ECO:0000256" key="10">
    <source>
        <dbReference type="ARBA" id="ARBA00023098"/>
    </source>
</evidence>
<keyword evidence="4" id="KW-0808">Transferase</keyword>
<feature type="domain" description="DAGKc" evidence="14">
    <location>
        <begin position="189"/>
        <end position="320"/>
    </location>
</feature>
<keyword evidence="7 15" id="KW-0418">Kinase</keyword>
<proteinExistence type="inferred from homology"/>
<keyword evidence="11" id="KW-0594">Phospholipid biosynthesis</keyword>
<dbReference type="Gene3D" id="2.60.200.40">
    <property type="match status" value="1"/>
</dbReference>
<dbReference type="InterPro" id="IPR045540">
    <property type="entry name" value="YegS/DAGK_C"/>
</dbReference>
<dbReference type="Proteomes" id="UP000294723">
    <property type="component" value="Unassembled WGS sequence"/>
</dbReference>
<dbReference type="SMART" id="SM00046">
    <property type="entry name" value="DAGKc"/>
    <property type="match status" value="1"/>
</dbReference>